<sequence length="323" mass="35614">MGTMCNSTIRVALLLFIGVNHTVSLFCYMVHWDAYSSFTERVYKCKDDEEFCASLYDRSAESWYLRAIPLDKKCYSVAEEGCFMDPRYNSYLRSTRALPVCICKGDYCNTQEKIENIWLEQNLYRFHDPEDCHAIGLSQLDKATTITTAVKVTAAETTESSQTTTATITAKATTTAATETSESSQTTTTTTTTTTTKVTTTTAAETSESSQTTTTTTTTAKETTTTTTTAAETMELDTEATTADIKVFQLFYPDEETGRNVTQTLESNTNATTTDIQMLQPNEKSGINATETSESESNQEGKIASRGILTTNQEVKSATEKLE</sequence>
<feature type="region of interest" description="Disordered" evidence="1">
    <location>
        <begin position="286"/>
        <end position="323"/>
    </location>
</feature>
<dbReference type="RefSeq" id="XP_003149702.1">
    <property type="nucleotide sequence ID" value="XM_003149654.1"/>
</dbReference>
<feature type="transmembrane region" description="Helical" evidence="2">
    <location>
        <begin position="12"/>
        <end position="32"/>
    </location>
</feature>
<keyword evidence="2" id="KW-0472">Membrane</keyword>
<organism evidence="3">
    <name type="scientific">Loa loa</name>
    <name type="common">Eye worm</name>
    <name type="synonym">Filaria loa</name>
    <dbReference type="NCBI Taxonomy" id="7209"/>
    <lineage>
        <taxon>Eukaryota</taxon>
        <taxon>Metazoa</taxon>
        <taxon>Ecdysozoa</taxon>
        <taxon>Nematoda</taxon>
        <taxon>Chromadorea</taxon>
        <taxon>Rhabditida</taxon>
        <taxon>Spirurina</taxon>
        <taxon>Spiruromorpha</taxon>
        <taxon>Filarioidea</taxon>
        <taxon>Onchocercidae</taxon>
        <taxon>Loa</taxon>
    </lineage>
</organism>
<protein>
    <submittedName>
        <fullName evidence="3">Uncharacterized protein</fullName>
    </submittedName>
</protein>
<dbReference type="CTD" id="9951632"/>
<dbReference type="AlphaFoldDB" id="A0A1S0TIC8"/>
<dbReference type="OrthoDB" id="5852675at2759"/>
<feature type="region of interest" description="Disordered" evidence="1">
    <location>
        <begin position="173"/>
        <end position="228"/>
    </location>
</feature>
<dbReference type="GeneID" id="9951632"/>
<dbReference type="KEGG" id="loa:LOAG_14154"/>
<accession>A0A1S0TIC8</accession>
<keyword evidence="2" id="KW-0812">Transmembrane</keyword>
<gene>
    <name evidence="3" type="ORF">LOAG_14154</name>
</gene>
<dbReference type="InParanoid" id="A0A1S0TIC8"/>
<dbReference type="EMBL" id="JH712229">
    <property type="protein sequence ID" value="EFO14367.1"/>
    <property type="molecule type" value="Genomic_DNA"/>
</dbReference>
<keyword evidence="2" id="KW-1133">Transmembrane helix</keyword>
<evidence type="ECO:0000256" key="1">
    <source>
        <dbReference type="SAM" id="MobiDB-lite"/>
    </source>
</evidence>
<reference evidence="3" key="1">
    <citation type="submission" date="2012-04" db="EMBL/GenBank/DDBJ databases">
        <title>The Genome Sequence of Loa loa.</title>
        <authorList>
            <consortium name="The Broad Institute Genome Sequencing Platform"/>
            <consortium name="Broad Institute Genome Sequencing Center for Infectious Disease"/>
            <person name="Nutman T.B."/>
            <person name="Fink D.L."/>
            <person name="Russ C."/>
            <person name="Young S."/>
            <person name="Zeng Q."/>
            <person name="Gargeya S."/>
            <person name="Alvarado L."/>
            <person name="Berlin A."/>
            <person name="Chapman S.B."/>
            <person name="Chen Z."/>
            <person name="Freedman E."/>
            <person name="Gellesch M."/>
            <person name="Goldberg J."/>
            <person name="Griggs A."/>
            <person name="Gujja S."/>
            <person name="Heilman E.R."/>
            <person name="Heiman D."/>
            <person name="Howarth C."/>
            <person name="Mehta T."/>
            <person name="Neiman D."/>
            <person name="Pearson M."/>
            <person name="Roberts A."/>
            <person name="Saif S."/>
            <person name="Shea T."/>
            <person name="Shenoy N."/>
            <person name="Sisk P."/>
            <person name="Stolte C."/>
            <person name="Sykes S."/>
            <person name="White J."/>
            <person name="Yandava C."/>
            <person name="Haas B."/>
            <person name="Henn M.R."/>
            <person name="Nusbaum C."/>
            <person name="Birren B."/>
        </authorList>
    </citation>
    <scope>NUCLEOTIDE SEQUENCE [LARGE SCALE GENOMIC DNA]</scope>
</reference>
<evidence type="ECO:0000256" key="2">
    <source>
        <dbReference type="SAM" id="Phobius"/>
    </source>
</evidence>
<feature type="compositionally biased region" description="Polar residues" evidence="1">
    <location>
        <begin position="286"/>
        <end position="300"/>
    </location>
</feature>
<evidence type="ECO:0000313" key="3">
    <source>
        <dbReference type="EMBL" id="EFO14367.1"/>
    </source>
</evidence>
<dbReference type="OMA" id="MVHWDAY"/>
<proteinExistence type="predicted"/>
<name>A0A1S0TIC8_LOALO</name>